<organism evidence="2 3">
    <name type="scientific">Mycolicibacterium celeriflavum</name>
    <name type="common">Mycobacterium celeriflavum</name>
    <dbReference type="NCBI Taxonomy" id="1249101"/>
    <lineage>
        <taxon>Bacteria</taxon>
        <taxon>Bacillati</taxon>
        <taxon>Actinomycetota</taxon>
        <taxon>Actinomycetes</taxon>
        <taxon>Mycobacteriales</taxon>
        <taxon>Mycobacteriaceae</taxon>
        <taxon>Mycolicibacterium</taxon>
    </lineage>
</organism>
<feature type="region of interest" description="Disordered" evidence="1">
    <location>
        <begin position="38"/>
        <end position="67"/>
    </location>
</feature>
<name>A0A7I7RN00_MYCCF</name>
<proteinExistence type="predicted"/>
<gene>
    <name evidence="2" type="ORF">MCEL_42430</name>
</gene>
<protein>
    <submittedName>
        <fullName evidence="2">Uncharacterized protein</fullName>
    </submittedName>
</protein>
<dbReference type="KEGG" id="mcee:MCEL_42430"/>
<evidence type="ECO:0000256" key="1">
    <source>
        <dbReference type="SAM" id="MobiDB-lite"/>
    </source>
</evidence>
<dbReference type="Proteomes" id="UP000466431">
    <property type="component" value="Chromosome"/>
</dbReference>
<evidence type="ECO:0000313" key="2">
    <source>
        <dbReference type="EMBL" id="BBY45948.1"/>
    </source>
</evidence>
<keyword evidence="3" id="KW-1185">Reference proteome</keyword>
<feature type="compositionally biased region" description="Acidic residues" evidence="1">
    <location>
        <begin position="38"/>
        <end position="54"/>
    </location>
</feature>
<accession>A0A7I7RN00</accession>
<reference evidence="2 3" key="1">
    <citation type="journal article" date="2019" name="Emerg. Microbes Infect.">
        <title>Comprehensive subspecies identification of 175 nontuberculous mycobacteria species based on 7547 genomic profiles.</title>
        <authorList>
            <person name="Matsumoto Y."/>
            <person name="Kinjo T."/>
            <person name="Motooka D."/>
            <person name="Nabeya D."/>
            <person name="Jung N."/>
            <person name="Uechi K."/>
            <person name="Horii T."/>
            <person name="Iida T."/>
            <person name="Fujita J."/>
            <person name="Nakamura S."/>
        </authorList>
    </citation>
    <scope>NUCLEOTIDE SEQUENCE [LARGE SCALE GENOMIC DNA]</scope>
    <source>
        <strain evidence="2 3">JCM 18439</strain>
    </source>
</reference>
<dbReference type="AlphaFoldDB" id="A0A7I7RN00"/>
<dbReference type="EMBL" id="AP022591">
    <property type="protein sequence ID" value="BBY45948.1"/>
    <property type="molecule type" value="Genomic_DNA"/>
</dbReference>
<evidence type="ECO:0000313" key="3">
    <source>
        <dbReference type="Proteomes" id="UP000466431"/>
    </source>
</evidence>
<sequence>MGEMNARLWITLRQLDAAAAAGEVDELELFPESLELDEPALDLSDDDLSDDGLDPEAPLDPLPDPFDELLADSRLSVR</sequence>